<accession>A0A9P6LUI9</accession>
<proteinExistence type="predicted"/>
<dbReference type="EMBL" id="JAAAHY010002301">
    <property type="protein sequence ID" value="KAF9944808.1"/>
    <property type="molecule type" value="Genomic_DNA"/>
</dbReference>
<feature type="region of interest" description="Disordered" evidence="1">
    <location>
        <begin position="71"/>
        <end position="113"/>
    </location>
</feature>
<evidence type="ECO:0000256" key="1">
    <source>
        <dbReference type="SAM" id="MobiDB-lite"/>
    </source>
</evidence>
<feature type="non-terminal residue" evidence="2">
    <location>
        <position position="113"/>
    </location>
</feature>
<name>A0A9P6LUI9_MORAP</name>
<organism evidence="2 3">
    <name type="scientific">Mortierella alpina</name>
    <name type="common">Oleaginous fungus</name>
    <name type="synonym">Mortierella renispora</name>
    <dbReference type="NCBI Taxonomy" id="64518"/>
    <lineage>
        <taxon>Eukaryota</taxon>
        <taxon>Fungi</taxon>
        <taxon>Fungi incertae sedis</taxon>
        <taxon>Mucoromycota</taxon>
        <taxon>Mortierellomycotina</taxon>
        <taxon>Mortierellomycetes</taxon>
        <taxon>Mortierellales</taxon>
        <taxon>Mortierellaceae</taxon>
        <taxon>Mortierella</taxon>
    </lineage>
</organism>
<gene>
    <name evidence="2" type="ORF">BGZ70_004332</name>
</gene>
<evidence type="ECO:0000313" key="3">
    <source>
        <dbReference type="Proteomes" id="UP000738359"/>
    </source>
</evidence>
<evidence type="ECO:0000313" key="2">
    <source>
        <dbReference type="EMBL" id="KAF9944808.1"/>
    </source>
</evidence>
<feature type="compositionally biased region" description="Low complexity" evidence="1">
    <location>
        <begin position="84"/>
        <end position="107"/>
    </location>
</feature>
<sequence length="113" mass="12037">MVVAFLVPTHHAIHLPYPDELSAMSSSAAAASSMVMAGAATIATAVGATTAAAMEYEFDVVDAFTETVGQNHVSSRSVLPTGDQSQRSSEQQQQQETQGHQQQQQQQHPDDIL</sequence>
<dbReference type="OrthoDB" id="2445284at2759"/>
<reference evidence="2" key="1">
    <citation type="journal article" date="2020" name="Fungal Divers.">
        <title>Resolving the Mortierellaceae phylogeny through synthesis of multi-gene phylogenetics and phylogenomics.</title>
        <authorList>
            <person name="Vandepol N."/>
            <person name="Liber J."/>
            <person name="Desiro A."/>
            <person name="Na H."/>
            <person name="Kennedy M."/>
            <person name="Barry K."/>
            <person name="Grigoriev I.V."/>
            <person name="Miller A.N."/>
            <person name="O'Donnell K."/>
            <person name="Stajich J.E."/>
            <person name="Bonito G."/>
        </authorList>
    </citation>
    <scope>NUCLEOTIDE SEQUENCE</scope>
    <source>
        <strain evidence="2">CK1249</strain>
    </source>
</reference>
<protein>
    <submittedName>
        <fullName evidence="2">Uncharacterized protein</fullName>
    </submittedName>
</protein>
<keyword evidence="3" id="KW-1185">Reference proteome</keyword>
<dbReference type="AlphaFoldDB" id="A0A9P6LUI9"/>
<dbReference type="Proteomes" id="UP000738359">
    <property type="component" value="Unassembled WGS sequence"/>
</dbReference>
<comment type="caution">
    <text evidence="2">The sequence shown here is derived from an EMBL/GenBank/DDBJ whole genome shotgun (WGS) entry which is preliminary data.</text>
</comment>